<proteinExistence type="predicted"/>
<comment type="caution">
    <text evidence="2">The sequence shown here is derived from an EMBL/GenBank/DDBJ whole genome shotgun (WGS) entry which is preliminary data.</text>
</comment>
<accession>A0AA40B8B2</accession>
<feature type="region of interest" description="Disordered" evidence="1">
    <location>
        <begin position="75"/>
        <end position="94"/>
    </location>
</feature>
<evidence type="ECO:0000313" key="2">
    <source>
        <dbReference type="EMBL" id="KAK0729490.1"/>
    </source>
</evidence>
<gene>
    <name evidence="2" type="ORF">B0H67DRAFT_1284</name>
</gene>
<dbReference type="AlphaFoldDB" id="A0AA40B8B2"/>
<dbReference type="EMBL" id="JAUKUA010000001">
    <property type="protein sequence ID" value="KAK0729490.1"/>
    <property type="molecule type" value="Genomic_DNA"/>
</dbReference>
<name>A0AA40B8B2_9PEZI</name>
<protein>
    <submittedName>
        <fullName evidence="2">Uncharacterized protein</fullName>
    </submittedName>
</protein>
<dbReference type="Proteomes" id="UP001172102">
    <property type="component" value="Unassembled WGS sequence"/>
</dbReference>
<organism evidence="2 3">
    <name type="scientific">Lasiosphaeris hirsuta</name>
    <dbReference type="NCBI Taxonomy" id="260670"/>
    <lineage>
        <taxon>Eukaryota</taxon>
        <taxon>Fungi</taxon>
        <taxon>Dikarya</taxon>
        <taxon>Ascomycota</taxon>
        <taxon>Pezizomycotina</taxon>
        <taxon>Sordariomycetes</taxon>
        <taxon>Sordariomycetidae</taxon>
        <taxon>Sordariales</taxon>
        <taxon>Lasiosphaeriaceae</taxon>
        <taxon>Lasiosphaeris</taxon>
    </lineage>
</organism>
<feature type="compositionally biased region" description="Polar residues" evidence="1">
    <location>
        <begin position="75"/>
        <end position="89"/>
    </location>
</feature>
<evidence type="ECO:0000256" key="1">
    <source>
        <dbReference type="SAM" id="MobiDB-lite"/>
    </source>
</evidence>
<evidence type="ECO:0000313" key="3">
    <source>
        <dbReference type="Proteomes" id="UP001172102"/>
    </source>
</evidence>
<sequence>MASGAFFSLQASCSHPHCIHGVSRLDTKTTNPSCILLLRFAAYRVGRLCCSAKCRRKYHGRLAIRRPRTAAVKQSSPSLNCPLSSTRSQKLAGRGPGKLLGGGLARGRAATGPPCFPFQFDIPASLVIRTIAIAFYCLSLAARKDLPLFLISSHRLDSLLPLRTRPTTPNRCRSYPTPNQQTVPRVRWSRFSRVSKVTVVVSHPASQVNGRINCAENVRDKPMFCCRVWMAGDNSW</sequence>
<keyword evidence="3" id="KW-1185">Reference proteome</keyword>
<reference evidence="2" key="1">
    <citation type="submission" date="2023-06" db="EMBL/GenBank/DDBJ databases">
        <title>Genome-scale phylogeny and comparative genomics of the fungal order Sordariales.</title>
        <authorList>
            <consortium name="Lawrence Berkeley National Laboratory"/>
            <person name="Hensen N."/>
            <person name="Bonometti L."/>
            <person name="Westerberg I."/>
            <person name="Brannstrom I.O."/>
            <person name="Guillou S."/>
            <person name="Cros-Aarteil S."/>
            <person name="Calhoun S."/>
            <person name="Haridas S."/>
            <person name="Kuo A."/>
            <person name="Mondo S."/>
            <person name="Pangilinan J."/>
            <person name="Riley R."/>
            <person name="Labutti K."/>
            <person name="Andreopoulos B."/>
            <person name="Lipzen A."/>
            <person name="Chen C."/>
            <person name="Yanf M."/>
            <person name="Daum C."/>
            <person name="Ng V."/>
            <person name="Clum A."/>
            <person name="Steindorff A."/>
            <person name="Ohm R."/>
            <person name="Martin F."/>
            <person name="Silar P."/>
            <person name="Natvig D."/>
            <person name="Lalanne C."/>
            <person name="Gautier V."/>
            <person name="Ament-Velasquez S.L."/>
            <person name="Kruys A."/>
            <person name="Hutchinson M.I."/>
            <person name="Powell A.J."/>
            <person name="Barry K."/>
            <person name="Miller A.N."/>
            <person name="Grigoriev I.V."/>
            <person name="Debuchy R."/>
            <person name="Gladieux P."/>
            <person name="Thoren M.H."/>
            <person name="Johannesson H."/>
        </authorList>
    </citation>
    <scope>NUCLEOTIDE SEQUENCE</scope>
    <source>
        <strain evidence="2">SMH4607-1</strain>
    </source>
</reference>